<evidence type="ECO:0000256" key="3">
    <source>
        <dbReference type="RuleBase" id="RU000682"/>
    </source>
</evidence>
<protein>
    <recommendedName>
        <fullName evidence="5">Homeobox domain-containing protein</fullName>
    </recommendedName>
</protein>
<keyword evidence="2 3" id="KW-0238">DNA-binding</keyword>
<evidence type="ECO:0000256" key="2">
    <source>
        <dbReference type="PROSITE-ProRule" id="PRU00108"/>
    </source>
</evidence>
<dbReference type="InterPro" id="IPR050394">
    <property type="entry name" value="Homeobox_NK-like"/>
</dbReference>
<dbReference type="Gene3D" id="1.10.10.60">
    <property type="entry name" value="Homeodomain-like"/>
    <property type="match status" value="1"/>
</dbReference>
<feature type="region of interest" description="Disordered" evidence="4">
    <location>
        <begin position="267"/>
        <end position="306"/>
    </location>
</feature>
<accession>A0AAX4KF03</accession>
<dbReference type="PROSITE" id="PS50071">
    <property type="entry name" value="HOMEOBOX_2"/>
    <property type="match status" value="1"/>
</dbReference>
<dbReference type="GeneID" id="91101509"/>
<name>A0AAX4KF03_9TREE</name>
<feature type="compositionally biased region" description="Low complexity" evidence="4">
    <location>
        <begin position="292"/>
        <end position="303"/>
    </location>
</feature>
<reference evidence="6 7" key="1">
    <citation type="submission" date="2024-01" db="EMBL/GenBank/DDBJ databases">
        <title>Comparative genomics of Cryptococcus and Kwoniella reveals pathogenesis evolution and contrasting modes of karyotype evolution via chromosome fusion or intercentromeric recombination.</title>
        <authorList>
            <person name="Coelho M.A."/>
            <person name="David-Palma M."/>
            <person name="Shea T."/>
            <person name="Bowers K."/>
            <person name="McGinley-Smith S."/>
            <person name="Mohammad A.W."/>
            <person name="Gnirke A."/>
            <person name="Yurkov A.M."/>
            <person name="Nowrousian M."/>
            <person name="Sun S."/>
            <person name="Cuomo C.A."/>
            <person name="Heitman J."/>
        </authorList>
    </citation>
    <scope>NUCLEOTIDE SEQUENCE [LARGE SCALE GENOMIC DNA]</scope>
    <source>
        <strain evidence="6 7">PYCC6329</strain>
    </source>
</reference>
<dbReference type="InterPro" id="IPR001356">
    <property type="entry name" value="HD"/>
</dbReference>
<organism evidence="6 7">
    <name type="scientific">Kwoniella europaea PYCC6329</name>
    <dbReference type="NCBI Taxonomy" id="1423913"/>
    <lineage>
        <taxon>Eukaryota</taxon>
        <taxon>Fungi</taxon>
        <taxon>Dikarya</taxon>
        <taxon>Basidiomycota</taxon>
        <taxon>Agaricomycotina</taxon>
        <taxon>Tremellomycetes</taxon>
        <taxon>Tremellales</taxon>
        <taxon>Cryptococcaceae</taxon>
        <taxon>Kwoniella</taxon>
    </lineage>
</organism>
<dbReference type="GO" id="GO:0030154">
    <property type="term" value="P:cell differentiation"/>
    <property type="evidence" value="ECO:0007669"/>
    <property type="project" value="TreeGrafter"/>
</dbReference>
<feature type="domain" description="Homeobox" evidence="5">
    <location>
        <begin position="138"/>
        <end position="198"/>
    </location>
</feature>
<dbReference type="RefSeq" id="XP_066082601.1">
    <property type="nucleotide sequence ID" value="XM_066226504.1"/>
</dbReference>
<dbReference type="CDD" id="cd00086">
    <property type="entry name" value="homeodomain"/>
    <property type="match status" value="1"/>
</dbReference>
<dbReference type="KEGG" id="ker:91101509"/>
<proteinExistence type="predicted"/>
<dbReference type="GO" id="GO:0000981">
    <property type="term" value="F:DNA-binding transcription factor activity, RNA polymerase II-specific"/>
    <property type="evidence" value="ECO:0007669"/>
    <property type="project" value="TreeGrafter"/>
</dbReference>
<feature type="compositionally biased region" description="Polar residues" evidence="4">
    <location>
        <begin position="199"/>
        <end position="208"/>
    </location>
</feature>
<dbReference type="AlphaFoldDB" id="A0AAX4KF03"/>
<dbReference type="SUPFAM" id="SSF46689">
    <property type="entry name" value="Homeodomain-like"/>
    <property type="match status" value="1"/>
</dbReference>
<sequence>MDRVTALQEIISVANQIRKTCGDVQQRPPLLVSGLRPQFVLPSRAWMFNTNIPWPVFPQLDLIWNRIIGHLNQEIGRRIDQFENALSNMVSLEQAGGMEDREVEFQLCAVFESSFETHCNEIRRIVNNSFQQLPFQGSDSSSRNTAFSQTTIKLLEAAYTRTKILSAAETAIIAEAAGITPHQVRTWFQNKRNRGSKRAPSSSANRPIQSLPKRAQQIKLETSPFSSSPAPIKRQVRGLPKRAQAQVSHYAPNSSILDSSLGDLPFSEESFSLGHGEPPHRGKGNGERMNRSPSLTSTISNSSEIPNGGFISPFDAQNITQIAIEWGTGTLNVPVDVLEGGKLPMFNFTPPSPLNLNFNPMFNPSPNSSNNDMASMFGGQVFDTPTSNIATFDPSAQQPNLDLAAGLESIESLLSSALSDPSSFEQFSTLAASPQISLGSLSPRTDTLESIPSIASAFGSNIGLAGNGEEVLDGGFFEALEGLLASQNIGEGGLGSPFSESVYGGNTARKALTSSQASGIISAEEGIDLSYIAGIPLPPSPIRGSFDLLEFDNMAGPSFSHDEQTSSINDNISSSFTENDFLVQPHSGMCTPSSITSVYPLITPTNPSGLNREPLLEIEHDQWNWMSGVLPFDMVGMEVDMMEFGNVTKVDGEQGWMMGSNDEEGMMAL</sequence>
<dbReference type="EMBL" id="CP144089">
    <property type="protein sequence ID" value="WWD04634.1"/>
    <property type="molecule type" value="Genomic_DNA"/>
</dbReference>
<evidence type="ECO:0000256" key="4">
    <source>
        <dbReference type="SAM" id="MobiDB-lite"/>
    </source>
</evidence>
<evidence type="ECO:0000256" key="1">
    <source>
        <dbReference type="ARBA" id="ARBA00004123"/>
    </source>
</evidence>
<feature type="compositionally biased region" description="Basic and acidic residues" evidence="4">
    <location>
        <begin position="277"/>
        <end position="290"/>
    </location>
</feature>
<keyword evidence="7" id="KW-1185">Reference proteome</keyword>
<evidence type="ECO:0000313" key="7">
    <source>
        <dbReference type="Proteomes" id="UP001358614"/>
    </source>
</evidence>
<dbReference type="Pfam" id="PF00046">
    <property type="entry name" value="Homeodomain"/>
    <property type="match status" value="1"/>
</dbReference>
<dbReference type="InterPro" id="IPR009057">
    <property type="entry name" value="Homeodomain-like_sf"/>
</dbReference>
<evidence type="ECO:0000313" key="6">
    <source>
        <dbReference type="EMBL" id="WWD04634.1"/>
    </source>
</evidence>
<dbReference type="Proteomes" id="UP001358614">
    <property type="component" value="Chromosome 1"/>
</dbReference>
<gene>
    <name evidence="6" type="ORF">V865_002705</name>
</gene>
<feature type="region of interest" description="Disordered" evidence="4">
    <location>
        <begin position="191"/>
        <end position="251"/>
    </location>
</feature>
<keyword evidence="2 3" id="KW-0539">Nucleus</keyword>
<dbReference type="PANTHER" id="PTHR24340">
    <property type="entry name" value="HOMEOBOX PROTEIN NKX"/>
    <property type="match status" value="1"/>
</dbReference>
<comment type="subcellular location">
    <subcellularLocation>
        <location evidence="1 2 3">Nucleus</location>
    </subcellularLocation>
</comment>
<evidence type="ECO:0000259" key="5">
    <source>
        <dbReference type="PROSITE" id="PS50071"/>
    </source>
</evidence>
<feature type="DNA-binding region" description="Homeobox" evidence="2">
    <location>
        <begin position="140"/>
        <end position="199"/>
    </location>
</feature>
<dbReference type="GO" id="GO:0005634">
    <property type="term" value="C:nucleus"/>
    <property type="evidence" value="ECO:0007669"/>
    <property type="project" value="UniProtKB-SubCell"/>
</dbReference>
<feature type="compositionally biased region" description="Polar residues" evidence="4">
    <location>
        <begin position="219"/>
        <end position="229"/>
    </location>
</feature>
<keyword evidence="2 3" id="KW-0371">Homeobox</keyword>
<dbReference type="GO" id="GO:0000978">
    <property type="term" value="F:RNA polymerase II cis-regulatory region sequence-specific DNA binding"/>
    <property type="evidence" value="ECO:0007669"/>
    <property type="project" value="TreeGrafter"/>
</dbReference>
<dbReference type="SMART" id="SM00389">
    <property type="entry name" value="HOX"/>
    <property type="match status" value="1"/>
</dbReference>